<feature type="region of interest" description="Disordered" evidence="1">
    <location>
        <begin position="1"/>
        <end position="21"/>
    </location>
</feature>
<feature type="compositionally biased region" description="Polar residues" evidence="1">
    <location>
        <begin position="1"/>
        <end position="13"/>
    </location>
</feature>
<reference evidence="2 3" key="1">
    <citation type="submission" date="2020-05" db="EMBL/GenBank/DDBJ databases">
        <title>Ramlibacter rhizophilus sp. nov., isolated from rhizosphere soil of national flower Mugunghwa from South Korea.</title>
        <authorList>
            <person name="Zheng-Fei Y."/>
            <person name="Huan T."/>
        </authorList>
    </citation>
    <scope>NUCLEOTIDE SEQUENCE [LARGE SCALE GENOMIC DNA]</scope>
    <source>
        <strain evidence="2 3">H242</strain>
    </source>
</reference>
<dbReference type="Pfam" id="PF10994">
    <property type="entry name" value="DUF2817"/>
    <property type="match status" value="1"/>
</dbReference>
<name>A0ABX6NZX0_9BURK</name>
<organism evidence="2 3">
    <name type="scientific">Ramlibacter terrae</name>
    <dbReference type="NCBI Taxonomy" id="2732511"/>
    <lineage>
        <taxon>Bacteria</taxon>
        <taxon>Pseudomonadati</taxon>
        <taxon>Pseudomonadota</taxon>
        <taxon>Betaproteobacteria</taxon>
        <taxon>Burkholderiales</taxon>
        <taxon>Comamonadaceae</taxon>
        <taxon>Ramlibacter</taxon>
    </lineage>
</organism>
<protein>
    <submittedName>
        <fullName evidence="2">DUF2817 domain-containing protein</fullName>
    </submittedName>
</protein>
<evidence type="ECO:0000256" key="1">
    <source>
        <dbReference type="SAM" id="MobiDB-lite"/>
    </source>
</evidence>
<evidence type="ECO:0000313" key="3">
    <source>
        <dbReference type="Proteomes" id="UP000500826"/>
    </source>
</evidence>
<proteinExistence type="predicted"/>
<reference evidence="2 3" key="2">
    <citation type="submission" date="2020-05" db="EMBL/GenBank/DDBJ databases">
        <authorList>
            <person name="Khan S.A."/>
            <person name="Jeon C.O."/>
            <person name="Chun B.H."/>
        </authorList>
    </citation>
    <scope>NUCLEOTIDE SEQUENCE [LARGE SCALE GENOMIC DNA]</scope>
    <source>
        <strain evidence="2 3">H242</strain>
    </source>
</reference>
<sequence length="101" mass="10948">MKTTSTSIATTDWSRPPPENPGYAEIAKALLPARLEGPEADEAEAVLARFRAKVGEVAFYRALASGQFIDPQGMFYGGSGPTWSNRTLHAVMSGHWRTPPT</sequence>
<accession>A0ABX6NZX0</accession>
<dbReference type="InterPro" id="IPR021259">
    <property type="entry name" value="DUF2817"/>
</dbReference>
<gene>
    <name evidence="2" type="ORF">HK414_01620</name>
</gene>
<evidence type="ECO:0000313" key="2">
    <source>
        <dbReference type="EMBL" id="QJW83369.1"/>
    </source>
</evidence>
<dbReference type="EMBL" id="CP053418">
    <property type="protein sequence ID" value="QJW83369.1"/>
    <property type="molecule type" value="Genomic_DNA"/>
</dbReference>
<keyword evidence="3" id="KW-1185">Reference proteome</keyword>
<dbReference type="Proteomes" id="UP000500826">
    <property type="component" value="Chromosome"/>
</dbReference>